<comment type="caution">
    <text evidence="1">The sequence shown here is derived from an EMBL/GenBank/DDBJ whole genome shotgun (WGS) entry which is preliminary data.</text>
</comment>
<sequence length="152" mass="15342">MPALVLSSGLAGCAGQGAAGTTGATPRTGSPAPAAVLPLDFSRTGGFAGFDDHLHIEPDGTATVTHRGVTGRPLALDADRIAALRQVLAEPGLARATTPAATTAICADGFRYALSTPSWTLTSDDCSGARPQLDRVLELLVPLVRSDPASPA</sequence>
<protein>
    <submittedName>
        <fullName evidence="1">Uncharacterized protein</fullName>
    </submittedName>
</protein>
<reference evidence="1" key="1">
    <citation type="submission" date="2021-01" db="EMBL/GenBank/DDBJ databases">
        <title>Whole genome shotgun sequence of Actinoplanes siamensis NBRC 109076.</title>
        <authorList>
            <person name="Komaki H."/>
            <person name="Tamura T."/>
        </authorList>
    </citation>
    <scope>NUCLEOTIDE SEQUENCE</scope>
    <source>
        <strain evidence="1">NBRC 109076</strain>
    </source>
</reference>
<dbReference type="Proteomes" id="UP000629619">
    <property type="component" value="Unassembled WGS sequence"/>
</dbReference>
<keyword evidence="2" id="KW-1185">Reference proteome</keyword>
<name>A0A919N6S6_9ACTN</name>
<organism evidence="1 2">
    <name type="scientific">Actinoplanes siamensis</name>
    <dbReference type="NCBI Taxonomy" id="1223317"/>
    <lineage>
        <taxon>Bacteria</taxon>
        <taxon>Bacillati</taxon>
        <taxon>Actinomycetota</taxon>
        <taxon>Actinomycetes</taxon>
        <taxon>Micromonosporales</taxon>
        <taxon>Micromonosporaceae</taxon>
        <taxon>Actinoplanes</taxon>
    </lineage>
</organism>
<evidence type="ECO:0000313" key="1">
    <source>
        <dbReference type="EMBL" id="GIF05418.1"/>
    </source>
</evidence>
<dbReference type="EMBL" id="BOMW01000027">
    <property type="protein sequence ID" value="GIF05418.1"/>
    <property type="molecule type" value="Genomic_DNA"/>
</dbReference>
<dbReference type="AlphaFoldDB" id="A0A919N6S6"/>
<accession>A0A919N6S6</accession>
<evidence type="ECO:0000313" key="2">
    <source>
        <dbReference type="Proteomes" id="UP000629619"/>
    </source>
</evidence>
<proteinExistence type="predicted"/>
<gene>
    <name evidence="1" type="ORF">Asi03nite_29560</name>
</gene>